<accession>A0A5J4R7K7</accession>
<gene>
    <name evidence="1" type="ORF">EZS27_022086</name>
</gene>
<name>A0A5J4R7K7_9ZZZZ</name>
<dbReference type="EMBL" id="SNRY01001708">
    <property type="protein sequence ID" value="KAA6329070.1"/>
    <property type="molecule type" value="Genomic_DNA"/>
</dbReference>
<protein>
    <recommendedName>
        <fullName evidence="2">Bacteriophage lambda Replication protein O N-terminal domain-containing protein</fullName>
    </recommendedName>
</protein>
<comment type="caution">
    <text evidence="1">The sequence shown here is derived from an EMBL/GenBank/DDBJ whole genome shotgun (WGS) entry which is preliminary data.</text>
</comment>
<evidence type="ECO:0000313" key="1">
    <source>
        <dbReference type="EMBL" id="KAA6329070.1"/>
    </source>
</evidence>
<reference evidence="1" key="1">
    <citation type="submission" date="2019-03" db="EMBL/GenBank/DDBJ databases">
        <title>Single cell metagenomics reveals metabolic interactions within the superorganism composed of flagellate Streblomastix strix and complex community of Bacteroidetes bacteria on its surface.</title>
        <authorList>
            <person name="Treitli S.C."/>
            <person name="Kolisko M."/>
            <person name="Husnik F."/>
            <person name="Keeling P."/>
            <person name="Hampl V."/>
        </authorList>
    </citation>
    <scope>NUCLEOTIDE SEQUENCE</scope>
    <source>
        <strain evidence="1">STM</strain>
    </source>
</reference>
<evidence type="ECO:0008006" key="2">
    <source>
        <dbReference type="Google" id="ProtNLM"/>
    </source>
</evidence>
<sequence>MNYIELINNFWLIDEHKGFSCTQTRLYFFLLRLGNRLFWKMEWLEYGNDKMKAYIGISAAALRTARNNLKEAFLIDFIIGGQRYRVKTRYMISTPNPTPCPEPTPYNKTNTKTNYFNTSKNERFSKREFVASGSDFDE</sequence>
<organism evidence="1">
    <name type="scientific">termite gut metagenome</name>
    <dbReference type="NCBI Taxonomy" id="433724"/>
    <lineage>
        <taxon>unclassified sequences</taxon>
        <taxon>metagenomes</taxon>
        <taxon>organismal metagenomes</taxon>
    </lineage>
</organism>
<dbReference type="AlphaFoldDB" id="A0A5J4R7K7"/>
<proteinExistence type="predicted"/>